<name>A0ABV4X587_9CYAN</name>
<organism evidence="1 2">
    <name type="scientific">Floridaenema aerugineum BLCC-F46</name>
    <dbReference type="NCBI Taxonomy" id="3153654"/>
    <lineage>
        <taxon>Bacteria</taxon>
        <taxon>Bacillati</taxon>
        <taxon>Cyanobacteriota</taxon>
        <taxon>Cyanophyceae</taxon>
        <taxon>Oscillatoriophycideae</taxon>
        <taxon>Aerosakkonematales</taxon>
        <taxon>Aerosakkonemataceae</taxon>
        <taxon>Floridanema</taxon>
        <taxon>Floridanema aerugineum</taxon>
    </lineage>
</organism>
<dbReference type="EMBL" id="JBHFNQ010000090">
    <property type="protein sequence ID" value="MFB2877572.1"/>
    <property type="molecule type" value="Genomic_DNA"/>
</dbReference>
<dbReference type="RefSeq" id="WP_413270669.1">
    <property type="nucleotide sequence ID" value="NZ_JBHFNQ010000090.1"/>
</dbReference>
<protein>
    <submittedName>
        <fullName evidence="1">Uncharacterized protein</fullName>
    </submittedName>
</protein>
<evidence type="ECO:0000313" key="1">
    <source>
        <dbReference type="EMBL" id="MFB2877572.1"/>
    </source>
</evidence>
<reference evidence="1 2" key="1">
    <citation type="submission" date="2024-09" db="EMBL/GenBank/DDBJ databases">
        <title>Floridaenema gen nov. (Aerosakkonemataceae, Aerosakkonematales ord. nov., Cyanobacteria) from benthic tropical and subtropical fresh waters, with the description of four new species.</title>
        <authorList>
            <person name="Moretto J.A."/>
            <person name="Berthold D.E."/>
            <person name="Lefler F.W."/>
            <person name="Huang I.-S."/>
            <person name="Laughinghouse H. IV."/>
        </authorList>
    </citation>
    <scope>NUCLEOTIDE SEQUENCE [LARGE SCALE GENOMIC DNA]</scope>
    <source>
        <strain evidence="1 2">BLCC-F46</strain>
    </source>
</reference>
<dbReference type="Proteomes" id="UP001576774">
    <property type="component" value="Unassembled WGS sequence"/>
</dbReference>
<accession>A0ABV4X587</accession>
<evidence type="ECO:0000313" key="2">
    <source>
        <dbReference type="Proteomes" id="UP001576774"/>
    </source>
</evidence>
<proteinExistence type="predicted"/>
<sequence>MQFDFSRFKKLFLQTTIASSAIAFGAVLTVSSLGNAQNLTPLALSEIRTEFKKAPYSKIFTIGPAYLIKDRDYKAGASEVGVFDTWINIPNQNRLQLNVNYCVNKEDIANTGAYLTDVVLLDANNKPIVVINQFIKTSVSQTTQVIPGQYIPGAYYTDPFYDPFGYDWGFGAPIYFPPVDCSMGFARFDLMPVAKQLANLPNQTIKAKLIFNNGLSYNWAIGSGTVSQIKLLPTVNKNSSI</sequence>
<comment type="caution">
    <text evidence="1">The sequence shown here is derived from an EMBL/GenBank/DDBJ whole genome shotgun (WGS) entry which is preliminary data.</text>
</comment>
<keyword evidence="2" id="KW-1185">Reference proteome</keyword>
<gene>
    <name evidence="1" type="ORF">ACE1CC_12025</name>
</gene>